<feature type="region of interest" description="Disordered" evidence="13">
    <location>
        <begin position="651"/>
        <end position="696"/>
    </location>
</feature>
<dbReference type="GO" id="GO:0004197">
    <property type="term" value="F:cysteine-type endopeptidase activity"/>
    <property type="evidence" value="ECO:0007669"/>
    <property type="project" value="InterPro"/>
</dbReference>
<name>A0A6P8HW37_ACTTE</name>
<dbReference type="GO" id="GO:0061136">
    <property type="term" value="P:regulation of proteasomal protein catabolic process"/>
    <property type="evidence" value="ECO:0007669"/>
    <property type="project" value="TreeGrafter"/>
</dbReference>
<comment type="catalytic activity">
    <reaction evidence="1">
        <text>Thiol-dependent hydrolysis of ester, thioester, amide, peptide and isopeptide bonds formed by the C-terminal Gly of ubiquitin (a 76-residue protein attached to proteins as an intracellular targeting signal).</text>
        <dbReference type="EC" id="3.4.19.12"/>
    </reaction>
</comment>
<dbReference type="GeneID" id="116293548"/>
<evidence type="ECO:0000313" key="16">
    <source>
        <dbReference type="Proteomes" id="UP000515163"/>
    </source>
</evidence>
<keyword evidence="7" id="KW-0378">Hydrolase</keyword>
<evidence type="ECO:0000256" key="5">
    <source>
        <dbReference type="ARBA" id="ARBA00022670"/>
    </source>
</evidence>
<evidence type="ECO:0000259" key="15">
    <source>
        <dbReference type="PROSITE" id="PS50235"/>
    </source>
</evidence>
<dbReference type="InterPro" id="IPR044743">
    <property type="entry name" value="Ubl_USP48"/>
</dbReference>
<dbReference type="OrthoDB" id="289038at2759"/>
<dbReference type="Pfam" id="PF06337">
    <property type="entry name" value="DUSP"/>
    <property type="match status" value="1"/>
</dbReference>
<dbReference type="Gene3D" id="3.10.20.90">
    <property type="entry name" value="Phosphatidylinositol 3-kinase Catalytic Subunit, Chain A, domain 1"/>
    <property type="match status" value="1"/>
</dbReference>
<dbReference type="InParanoid" id="A0A6P8HW37"/>
<dbReference type="GO" id="GO:0004843">
    <property type="term" value="F:cysteine-type deubiquitinase activity"/>
    <property type="evidence" value="ECO:0007669"/>
    <property type="project" value="UniProtKB-EC"/>
</dbReference>
<dbReference type="AlphaFoldDB" id="A0A6P8HW37"/>
<evidence type="ECO:0000256" key="9">
    <source>
        <dbReference type="ARBA" id="ARBA00029877"/>
    </source>
</evidence>
<evidence type="ECO:0000256" key="1">
    <source>
        <dbReference type="ARBA" id="ARBA00000707"/>
    </source>
</evidence>
<dbReference type="PROSITE" id="PS00973">
    <property type="entry name" value="USP_2"/>
    <property type="match status" value="1"/>
</dbReference>
<accession>A0A6P8HW37</accession>
<evidence type="ECO:0000259" key="14">
    <source>
        <dbReference type="PROSITE" id="PS50053"/>
    </source>
</evidence>
<dbReference type="Gene3D" id="3.90.70.10">
    <property type="entry name" value="Cysteine proteinases"/>
    <property type="match status" value="1"/>
</dbReference>
<evidence type="ECO:0000256" key="4">
    <source>
        <dbReference type="ARBA" id="ARBA00014611"/>
    </source>
</evidence>
<feature type="compositionally biased region" description="Basic and acidic residues" evidence="13">
    <location>
        <begin position="672"/>
        <end position="682"/>
    </location>
</feature>
<evidence type="ECO:0000256" key="3">
    <source>
        <dbReference type="ARBA" id="ARBA00012759"/>
    </source>
</evidence>
<evidence type="ECO:0000256" key="8">
    <source>
        <dbReference type="ARBA" id="ARBA00022807"/>
    </source>
</evidence>
<dbReference type="GO" id="GO:0016579">
    <property type="term" value="P:protein deubiquitination"/>
    <property type="evidence" value="ECO:0007669"/>
    <property type="project" value="InterPro"/>
</dbReference>
<dbReference type="Proteomes" id="UP000515163">
    <property type="component" value="Unplaced"/>
</dbReference>
<keyword evidence="16" id="KW-1185">Reference proteome</keyword>
<evidence type="ECO:0000256" key="11">
    <source>
        <dbReference type="ARBA" id="ARBA00032096"/>
    </source>
</evidence>
<dbReference type="SUPFAM" id="SSF54001">
    <property type="entry name" value="Cysteine proteinases"/>
    <property type="match status" value="1"/>
</dbReference>
<dbReference type="PANTHER" id="PTHR43982:SF6">
    <property type="entry name" value="UBIQUITIN CARBOXYL-TERMINAL HYDROLASE 2-RELATED"/>
    <property type="match status" value="1"/>
</dbReference>
<dbReference type="InterPro" id="IPR038765">
    <property type="entry name" value="Papain-like_cys_pep_sf"/>
</dbReference>
<comment type="similarity">
    <text evidence="2">Belongs to the peptidase C19 family. USP14/UBP6 subfamily.</text>
</comment>
<feature type="region of interest" description="Disordered" evidence="13">
    <location>
        <begin position="64"/>
        <end position="88"/>
    </location>
</feature>
<dbReference type="InterPro" id="IPR000626">
    <property type="entry name" value="Ubiquitin-like_dom"/>
</dbReference>
<dbReference type="SUPFAM" id="SSF143791">
    <property type="entry name" value="DUSP-like"/>
    <property type="match status" value="2"/>
</dbReference>
<evidence type="ECO:0000313" key="17">
    <source>
        <dbReference type="RefSeq" id="XP_031556850.1"/>
    </source>
</evidence>
<dbReference type="SUPFAM" id="SSF54236">
    <property type="entry name" value="Ubiquitin-like"/>
    <property type="match status" value="1"/>
</dbReference>
<dbReference type="EC" id="3.4.19.12" evidence="3"/>
<dbReference type="InterPro" id="IPR029071">
    <property type="entry name" value="Ubiquitin-like_domsf"/>
</dbReference>
<dbReference type="PROSITE" id="PS50235">
    <property type="entry name" value="USP_3"/>
    <property type="match status" value="1"/>
</dbReference>
<dbReference type="PANTHER" id="PTHR43982">
    <property type="entry name" value="UBIQUITIN CARBOXYL-TERMINAL HYDROLASE"/>
    <property type="match status" value="1"/>
</dbReference>
<feature type="domain" description="USP" evidence="15">
    <location>
        <begin position="1"/>
        <end position="103"/>
    </location>
</feature>
<keyword evidence="6" id="KW-0833">Ubl conjugation pathway</keyword>
<dbReference type="InterPro" id="IPR001394">
    <property type="entry name" value="Peptidase_C19_UCH"/>
</dbReference>
<evidence type="ECO:0000256" key="12">
    <source>
        <dbReference type="ARBA" id="ARBA00035173"/>
    </source>
</evidence>
<keyword evidence="5" id="KW-0645">Protease</keyword>
<organism evidence="16 17">
    <name type="scientific">Actinia tenebrosa</name>
    <name type="common">Australian red waratah sea anemone</name>
    <dbReference type="NCBI Taxonomy" id="6105"/>
    <lineage>
        <taxon>Eukaryota</taxon>
        <taxon>Metazoa</taxon>
        <taxon>Cnidaria</taxon>
        <taxon>Anthozoa</taxon>
        <taxon>Hexacorallia</taxon>
        <taxon>Actiniaria</taxon>
        <taxon>Actiniidae</taxon>
        <taxon>Actinia</taxon>
    </lineage>
</organism>
<sequence>MNEILKDDINDEKNAPVYELTAVLMHHGTSAYSGHYVAHIKDKETNTWYKFNDEDIEKMQNKLKLSGEDETSNEPGEKPAKRPKCSKGYHTSRNAYMLVYTRKTDEDMPKPVVEVPEHLQELVAKDNSKFEEWITEMNRMKDDMVSKGKNLQAEVQSVLQMLPAVGDNYEWISSEWLRIWLNDRIEVKPPIDHSSLLCSHGKLNPEKVPNAKRISTNAADWFYAKFGGFPRLQRDSLCFDCVKSVCSQIRFKFRLAEDDKAIKAILKTKVVPQRVGNWFWIGKSSLFSWKKLATLADNAKNTGRNPLDESGMINNAPIQQATERDTCISTNGSPVNTSRKRKNKSNTCEEDDSLSKEDGLKDLSAVKTMNMDTDSCTGTNNRGVGSCQMDESTSMEDGSRMNESSEEEEEDLMKFNEDLMCEHGNLSANATCRKLIQESIWQRLLYYFDSAREFPEDHPICQQCQVESEDERKIQELNKARATEERVALSNLYYNKHRPDLHNNDEEHSKLCVYAVSNSFLDRWRSFLRNCFKCPRPDSISNEDLLCPHQRFMFNPELRDEDGAREVFSYLFKNEWDLISTKYPYDEIITVTKETTEDKEKPSFITSPEICEDCHASRMLEKARSFENYRHATIFVRKITDEHDPNEIQRRFDEEVTDPDSPQDPDYSSSDNKQKSSSENSKRRSSRHRKQRGEINLTVNSNQTLRDIKLELMKSFSVMPMDQHLSLKSTPLTDDAATLSRLGVRPGCLLMLKLDQPQGGGHPETLLAASTAPEKGFQGTVLLGH</sequence>
<feature type="compositionally biased region" description="Polar residues" evidence="13">
    <location>
        <begin position="370"/>
        <end position="396"/>
    </location>
</feature>
<feature type="compositionally biased region" description="Polar residues" evidence="13">
    <location>
        <begin position="318"/>
        <end position="337"/>
    </location>
</feature>
<dbReference type="CDD" id="cd01795">
    <property type="entry name" value="Ubl_USP48"/>
    <property type="match status" value="1"/>
</dbReference>
<feature type="domain" description="Ubiquitin-like" evidence="14">
    <location>
        <begin position="687"/>
        <end position="759"/>
    </location>
</feature>
<dbReference type="GO" id="GO:0043161">
    <property type="term" value="P:proteasome-mediated ubiquitin-dependent protein catabolic process"/>
    <property type="evidence" value="ECO:0007669"/>
    <property type="project" value="InterPro"/>
</dbReference>
<dbReference type="InterPro" id="IPR006615">
    <property type="entry name" value="Pept_C19_DUSP"/>
</dbReference>
<dbReference type="Pfam" id="PF00443">
    <property type="entry name" value="UCH"/>
    <property type="match status" value="1"/>
</dbReference>
<reference evidence="17" key="1">
    <citation type="submission" date="2025-08" db="UniProtKB">
        <authorList>
            <consortium name="RefSeq"/>
        </authorList>
    </citation>
    <scope>IDENTIFICATION</scope>
    <source>
        <tissue evidence="17">Tentacle</tissue>
    </source>
</reference>
<dbReference type="InterPro" id="IPR044635">
    <property type="entry name" value="UBP14-like"/>
</dbReference>
<gene>
    <name evidence="17" type="primary">LOC116293548</name>
</gene>
<evidence type="ECO:0000256" key="7">
    <source>
        <dbReference type="ARBA" id="ARBA00022801"/>
    </source>
</evidence>
<dbReference type="FunCoup" id="A0A6P8HW37">
    <property type="interactions" value="3516"/>
</dbReference>
<feature type="region of interest" description="Disordered" evidence="13">
    <location>
        <begin position="318"/>
        <end position="407"/>
    </location>
</feature>
<dbReference type="GO" id="GO:0070628">
    <property type="term" value="F:proteasome binding"/>
    <property type="evidence" value="ECO:0007669"/>
    <property type="project" value="TreeGrafter"/>
</dbReference>
<evidence type="ECO:0000256" key="2">
    <source>
        <dbReference type="ARBA" id="ARBA00008739"/>
    </source>
</evidence>
<dbReference type="InterPro" id="IPR028889">
    <property type="entry name" value="USP"/>
</dbReference>
<keyword evidence="8" id="KW-0788">Thiol protease</keyword>
<protein>
    <recommendedName>
        <fullName evidence="4">Ubiquitin carboxyl-terminal hydrolase 14</fullName>
        <ecNumber evidence="3">3.4.19.12</ecNumber>
    </recommendedName>
    <alternativeName>
        <fullName evidence="9">Deubiquitinating enzyme 14</fullName>
    </alternativeName>
    <alternativeName>
        <fullName evidence="12">Ubiquitin carboxyl-terminal hydrolase 48</fullName>
    </alternativeName>
    <alternativeName>
        <fullName evidence="10">Ubiquitin thioesterase 14</fullName>
    </alternativeName>
    <alternativeName>
        <fullName evidence="11">Ubiquitin-specific-processing protease 14</fullName>
    </alternativeName>
</protein>
<proteinExistence type="inferred from homology"/>
<evidence type="ECO:0000256" key="6">
    <source>
        <dbReference type="ARBA" id="ARBA00022786"/>
    </source>
</evidence>
<evidence type="ECO:0000256" key="13">
    <source>
        <dbReference type="SAM" id="MobiDB-lite"/>
    </source>
</evidence>
<dbReference type="PROSITE" id="PS50053">
    <property type="entry name" value="UBIQUITIN_2"/>
    <property type="match status" value="1"/>
</dbReference>
<dbReference type="InterPro" id="IPR018200">
    <property type="entry name" value="USP_CS"/>
</dbReference>
<dbReference type="KEGG" id="aten:116293548"/>
<evidence type="ECO:0000256" key="10">
    <source>
        <dbReference type="ARBA" id="ARBA00029889"/>
    </source>
</evidence>
<dbReference type="RefSeq" id="XP_031556850.1">
    <property type="nucleotide sequence ID" value="XM_031700990.1"/>
</dbReference>
<dbReference type="InterPro" id="IPR035927">
    <property type="entry name" value="DUSP-like_sf"/>
</dbReference>